<dbReference type="Proteomes" id="UP000231070">
    <property type="component" value="Unassembled WGS sequence"/>
</dbReference>
<dbReference type="PANTHER" id="PTHR10948:SF23">
    <property type="entry name" value="TRANSPOSASE INSI FOR INSERTION SEQUENCE ELEMENT IS30A-RELATED"/>
    <property type="match status" value="1"/>
</dbReference>
<dbReference type="Gene3D" id="3.30.420.10">
    <property type="entry name" value="Ribonuclease H-like superfamily/Ribonuclease H"/>
    <property type="match status" value="1"/>
</dbReference>
<dbReference type="SUPFAM" id="SSF53098">
    <property type="entry name" value="Ribonuclease H-like"/>
    <property type="match status" value="1"/>
</dbReference>
<dbReference type="AlphaFoldDB" id="A0A2G9WN18"/>
<dbReference type="GO" id="GO:0005829">
    <property type="term" value="C:cytosol"/>
    <property type="evidence" value="ECO:0007669"/>
    <property type="project" value="TreeGrafter"/>
</dbReference>
<dbReference type="GO" id="GO:0003676">
    <property type="term" value="F:nucleic acid binding"/>
    <property type="evidence" value="ECO:0007669"/>
    <property type="project" value="InterPro"/>
</dbReference>
<dbReference type="GO" id="GO:0015074">
    <property type="term" value="P:DNA integration"/>
    <property type="evidence" value="ECO:0007669"/>
    <property type="project" value="InterPro"/>
</dbReference>
<dbReference type="InterPro" id="IPR053392">
    <property type="entry name" value="Transposase_IS30-like"/>
</dbReference>
<dbReference type="Pfam" id="PF13936">
    <property type="entry name" value="HTH_38"/>
    <property type="match status" value="1"/>
</dbReference>
<dbReference type="InterPro" id="IPR012337">
    <property type="entry name" value="RNaseH-like_sf"/>
</dbReference>
<feature type="domain" description="Integrase catalytic" evidence="2">
    <location>
        <begin position="166"/>
        <end position="328"/>
    </location>
</feature>
<dbReference type="SUPFAM" id="SSF46689">
    <property type="entry name" value="Homeodomain-like"/>
    <property type="match status" value="1"/>
</dbReference>
<dbReference type="GO" id="GO:0032196">
    <property type="term" value="P:transposition"/>
    <property type="evidence" value="ECO:0007669"/>
    <property type="project" value="TreeGrafter"/>
</dbReference>
<dbReference type="EMBL" id="NQVN01000066">
    <property type="protein sequence ID" value="PIO96108.1"/>
    <property type="molecule type" value="Genomic_DNA"/>
</dbReference>
<proteinExistence type="predicted"/>
<keyword evidence="4" id="KW-1185">Reference proteome</keyword>
<keyword evidence="1" id="KW-0233">DNA recombination</keyword>
<dbReference type="InterPro" id="IPR051917">
    <property type="entry name" value="Transposase-Integrase"/>
</dbReference>
<evidence type="ECO:0000256" key="1">
    <source>
        <dbReference type="ARBA" id="ARBA00023172"/>
    </source>
</evidence>
<dbReference type="PROSITE" id="PS50994">
    <property type="entry name" value="INTEGRASE"/>
    <property type="match status" value="1"/>
</dbReference>
<evidence type="ECO:0000313" key="4">
    <source>
        <dbReference type="Proteomes" id="UP000231070"/>
    </source>
</evidence>
<dbReference type="Gene3D" id="1.10.10.60">
    <property type="entry name" value="Homeodomain-like"/>
    <property type="match status" value="1"/>
</dbReference>
<accession>A0A2G9WN18</accession>
<dbReference type="NCBIfam" id="NF033563">
    <property type="entry name" value="transpos_IS30"/>
    <property type="match status" value="1"/>
</dbReference>
<dbReference type="InterPro" id="IPR009057">
    <property type="entry name" value="Homeodomain-like_sf"/>
</dbReference>
<sequence length="334" mass="38490">MGQHYSQLSLRERMTVDLLHREGLSVRSIARRLDRSASTISRELKRNAKTTKQWSGLYDGERAHALAARRRRWDARFKLARQPDLAAYVEERLAMGQSPEQIAGRLAREQGRTIVSHESIYRFIYHRARQPDPSWYRLLPRSKHRRGHFTGSGGSLSKLIKKRISISERPAEVATRQAAGHWEADLMLFGKRNRALLIVHERRSRYTVIKRIADKTADGVAQKLVTFFKALPKPLRASVTFDNGGEFARHHRLAEQLGLLTYFCDPHKPWQKGGIENAIGRMRRRLPSTTDLQAIPTDQVDAIMHQYNHCPRKILGYRTPAEVFEDFLTVALQT</sequence>
<name>A0A2G9WN18_9HYPH</name>
<organism evidence="3 4">
    <name type="scientific">Pleomorphomonas carboxyditropha</name>
    <dbReference type="NCBI Taxonomy" id="2023338"/>
    <lineage>
        <taxon>Bacteria</taxon>
        <taxon>Pseudomonadati</taxon>
        <taxon>Pseudomonadota</taxon>
        <taxon>Alphaproteobacteria</taxon>
        <taxon>Hyphomicrobiales</taxon>
        <taxon>Pleomorphomonadaceae</taxon>
        <taxon>Pleomorphomonas</taxon>
    </lineage>
</organism>
<dbReference type="PANTHER" id="PTHR10948">
    <property type="entry name" value="TRANSPOSASE"/>
    <property type="match status" value="1"/>
</dbReference>
<dbReference type="InterPro" id="IPR025246">
    <property type="entry name" value="IS30-like_HTH"/>
</dbReference>
<dbReference type="RefSeq" id="WP_100083623.1">
    <property type="nucleotide sequence ID" value="NZ_NQVN01000066.1"/>
</dbReference>
<dbReference type="Pfam" id="PF00665">
    <property type="entry name" value="rve"/>
    <property type="match status" value="1"/>
</dbReference>
<evidence type="ECO:0000313" key="3">
    <source>
        <dbReference type="EMBL" id="PIO96108.1"/>
    </source>
</evidence>
<dbReference type="GO" id="GO:0006310">
    <property type="term" value="P:DNA recombination"/>
    <property type="evidence" value="ECO:0007669"/>
    <property type="project" value="UniProtKB-KW"/>
</dbReference>
<dbReference type="InterPro" id="IPR001584">
    <property type="entry name" value="Integrase_cat-core"/>
</dbReference>
<gene>
    <name evidence="3" type="ORF">CJ014_27160</name>
</gene>
<comment type="caution">
    <text evidence="3">The sequence shown here is derived from an EMBL/GenBank/DDBJ whole genome shotgun (WGS) entry which is preliminary data.</text>
</comment>
<dbReference type="GO" id="GO:0004803">
    <property type="term" value="F:transposase activity"/>
    <property type="evidence" value="ECO:0007669"/>
    <property type="project" value="TreeGrafter"/>
</dbReference>
<reference evidence="3 4" key="1">
    <citation type="submission" date="2017-08" db="EMBL/GenBank/DDBJ databases">
        <title>Pleomorphomonas carboxidotrophicus sp. nov., a new mesophilic hydrogenogenic carboxidotroph.</title>
        <authorList>
            <person name="Esquivel-Elizondo S."/>
            <person name="Krajmalnik-Brown R."/>
            <person name="Maldonado J."/>
        </authorList>
    </citation>
    <scope>NUCLEOTIDE SEQUENCE [LARGE SCALE GENOMIC DNA]</scope>
    <source>
        <strain evidence="3 4">SVCO-16</strain>
    </source>
</reference>
<dbReference type="OrthoDB" id="9803231at2"/>
<protein>
    <submittedName>
        <fullName evidence="3">IS30 family transposase</fullName>
    </submittedName>
</protein>
<evidence type="ECO:0000259" key="2">
    <source>
        <dbReference type="PROSITE" id="PS50994"/>
    </source>
</evidence>
<dbReference type="InterPro" id="IPR036397">
    <property type="entry name" value="RNaseH_sf"/>
</dbReference>